<comment type="caution">
    <text evidence="2">The sequence shown here is derived from an EMBL/GenBank/DDBJ whole genome shotgun (WGS) entry which is preliminary data.</text>
</comment>
<feature type="domain" description="THIF-type NAD/FAD binding fold" evidence="1">
    <location>
        <begin position="125"/>
        <end position="341"/>
    </location>
</feature>
<dbReference type="AlphaFoldDB" id="A0A918DF84"/>
<proteinExistence type="predicted"/>
<dbReference type="NCBIfam" id="TIGR03882">
    <property type="entry name" value="cyclo_dehyd_2"/>
    <property type="match status" value="1"/>
</dbReference>
<dbReference type="PANTHER" id="PTHR10953:SF102">
    <property type="entry name" value="ADENYLYLTRANSFERASE AND SULFURTRANSFERASE MOCS3"/>
    <property type="match status" value="1"/>
</dbReference>
<dbReference type="RefSeq" id="WP_189122314.1">
    <property type="nucleotide sequence ID" value="NZ_BMNH01000001.1"/>
</dbReference>
<accession>A0A918DF84</accession>
<name>A0A918DF84_9ACTN</name>
<organism evidence="2 3">
    <name type="scientific">Nonomuraea cavernae</name>
    <dbReference type="NCBI Taxonomy" id="2045107"/>
    <lineage>
        <taxon>Bacteria</taxon>
        <taxon>Bacillati</taxon>
        <taxon>Actinomycetota</taxon>
        <taxon>Actinomycetes</taxon>
        <taxon>Streptosporangiales</taxon>
        <taxon>Streptosporangiaceae</taxon>
        <taxon>Nonomuraea</taxon>
    </lineage>
</organism>
<evidence type="ECO:0000313" key="2">
    <source>
        <dbReference type="EMBL" id="GGO62033.1"/>
    </source>
</evidence>
<dbReference type="Gene3D" id="3.90.930.60">
    <property type="match status" value="1"/>
</dbReference>
<dbReference type="InterPro" id="IPR045886">
    <property type="entry name" value="ThiF/MoeB/HesA"/>
</dbReference>
<dbReference type="SUPFAM" id="SSF69572">
    <property type="entry name" value="Activating enzymes of the ubiquitin-like proteins"/>
    <property type="match status" value="1"/>
</dbReference>
<evidence type="ECO:0000313" key="3">
    <source>
        <dbReference type="Proteomes" id="UP000646523"/>
    </source>
</evidence>
<dbReference type="GO" id="GO:0004792">
    <property type="term" value="F:thiosulfate-cyanide sulfurtransferase activity"/>
    <property type="evidence" value="ECO:0007669"/>
    <property type="project" value="TreeGrafter"/>
</dbReference>
<dbReference type="GO" id="GO:0005737">
    <property type="term" value="C:cytoplasm"/>
    <property type="evidence" value="ECO:0007669"/>
    <property type="project" value="TreeGrafter"/>
</dbReference>
<keyword evidence="3" id="KW-1185">Reference proteome</keyword>
<gene>
    <name evidence="2" type="ORF">GCM10012289_05720</name>
</gene>
<reference evidence="2" key="2">
    <citation type="submission" date="2020-09" db="EMBL/GenBank/DDBJ databases">
        <authorList>
            <person name="Sun Q."/>
            <person name="Zhou Y."/>
        </authorList>
    </citation>
    <scope>NUCLEOTIDE SEQUENCE</scope>
    <source>
        <strain evidence="2">CGMCC 4.7368</strain>
    </source>
</reference>
<sequence>MRKPRVKRVHLPTVLPDGRIRLGLGQYGVAAELQDDAEGNIARILTLMDGTRDIERICADFVANSPEVDRENVREIIEALIDEGFIEDAEAEPPGNLSARELERYARASHFYSWIDTVPRESPYTVQSKIKEAEVGLLGVGGTGSAVAAGLVASGIGALHLSDFDEIQESNLTRQLLYTEQDIGASKVERAVARLRAMNSLVKVTGSDVKATGPDDLAALMTDCDVFVLCADEPQPDIMLWTNEAALRTGTPWFVSFYAGPMAVVGSFHPGETGCWLCARRDEDAKKDASGERQLVAEGRPPNAVVAASANISGHMCALEVLYHLGGLPTQARGRIFHWNFAVWDHVYAVDVVRHDDCPACGSVGG</sequence>
<dbReference type="Gene3D" id="3.40.50.720">
    <property type="entry name" value="NAD(P)-binding Rossmann-like Domain"/>
    <property type="match status" value="1"/>
</dbReference>
<dbReference type="Proteomes" id="UP000646523">
    <property type="component" value="Unassembled WGS sequence"/>
</dbReference>
<dbReference type="PANTHER" id="PTHR10953">
    <property type="entry name" value="UBIQUITIN-ACTIVATING ENZYME E1"/>
    <property type="match status" value="1"/>
</dbReference>
<evidence type="ECO:0000259" key="1">
    <source>
        <dbReference type="Pfam" id="PF00899"/>
    </source>
</evidence>
<dbReference type="Pfam" id="PF00899">
    <property type="entry name" value="ThiF"/>
    <property type="match status" value="1"/>
</dbReference>
<dbReference type="InterPro" id="IPR022291">
    <property type="entry name" value="Bacteriocin_synth_cyclodeHase"/>
</dbReference>
<dbReference type="EMBL" id="BMNH01000001">
    <property type="protein sequence ID" value="GGO62033.1"/>
    <property type="molecule type" value="Genomic_DNA"/>
</dbReference>
<reference evidence="2" key="1">
    <citation type="journal article" date="2014" name="Int. J. Syst. Evol. Microbiol.">
        <title>Complete genome sequence of Corynebacterium casei LMG S-19264T (=DSM 44701T), isolated from a smear-ripened cheese.</title>
        <authorList>
            <consortium name="US DOE Joint Genome Institute (JGI-PGF)"/>
            <person name="Walter F."/>
            <person name="Albersmeier A."/>
            <person name="Kalinowski J."/>
            <person name="Ruckert C."/>
        </authorList>
    </citation>
    <scope>NUCLEOTIDE SEQUENCE</scope>
    <source>
        <strain evidence="2">CGMCC 4.7368</strain>
    </source>
</reference>
<dbReference type="InterPro" id="IPR035985">
    <property type="entry name" value="Ubiquitin-activating_enz"/>
</dbReference>
<dbReference type="GO" id="GO:0016779">
    <property type="term" value="F:nucleotidyltransferase activity"/>
    <property type="evidence" value="ECO:0007669"/>
    <property type="project" value="TreeGrafter"/>
</dbReference>
<dbReference type="GO" id="GO:0008641">
    <property type="term" value="F:ubiquitin-like modifier activating enzyme activity"/>
    <property type="evidence" value="ECO:0007669"/>
    <property type="project" value="InterPro"/>
</dbReference>
<dbReference type="InterPro" id="IPR000594">
    <property type="entry name" value="ThiF_NAD_FAD-bd"/>
</dbReference>
<protein>
    <recommendedName>
        <fullName evidence="1">THIF-type NAD/FAD binding fold domain-containing protein</fullName>
    </recommendedName>
</protein>